<dbReference type="InterPro" id="IPR035979">
    <property type="entry name" value="RBD_domain_sf"/>
</dbReference>
<evidence type="ECO:0000256" key="6">
    <source>
        <dbReference type="ARBA" id="ARBA00022679"/>
    </source>
</evidence>
<evidence type="ECO:0000313" key="14">
    <source>
        <dbReference type="Proteomes" id="UP000594454"/>
    </source>
</evidence>
<evidence type="ECO:0000256" key="10">
    <source>
        <dbReference type="ARBA" id="ARBA00022884"/>
    </source>
</evidence>
<proteinExistence type="predicted"/>
<dbReference type="GO" id="GO:0002098">
    <property type="term" value="P:tRNA wobble uridine modification"/>
    <property type="evidence" value="ECO:0007669"/>
    <property type="project" value="TreeGrafter"/>
</dbReference>
<evidence type="ECO:0000259" key="12">
    <source>
        <dbReference type="PROSITE" id="PS51471"/>
    </source>
</evidence>
<keyword evidence="10" id="KW-0694">RNA-binding</keyword>
<protein>
    <recommendedName>
        <fullName evidence="12">Fe2OG dioxygenase domain-containing protein</fullName>
    </recommendedName>
</protein>
<dbReference type="InterPro" id="IPR034256">
    <property type="entry name" value="ALKBH8_RRM"/>
</dbReference>
<keyword evidence="5" id="KW-0489">Methyltransferase</keyword>
<dbReference type="PROSITE" id="PS51471">
    <property type="entry name" value="FE2OG_OXY"/>
    <property type="match status" value="1"/>
</dbReference>
<dbReference type="InterPro" id="IPR005123">
    <property type="entry name" value="Oxoglu/Fe-dep_dioxygenase_dom"/>
</dbReference>
<dbReference type="FunCoup" id="A0A7R8YVN6">
    <property type="interactions" value="1120"/>
</dbReference>
<dbReference type="AlphaFoldDB" id="A0A7R8YVN6"/>
<gene>
    <name evidence="13" type="ORF">HERILL_LOCUS10222</name>
</gene>
<keyword evidence="14" id="KW-1185">Reference proteome</keyword>
<dbReference type="SUPFAM" id="SSF54928">
    <property type="entry name" value="RNA-binding domain, RBD"/>
    <property type="match status" value="1"/>
</dbReference>
<dbReference type="Proteomes" id="UP000594454">
    <property type="component" value="Chromosome 4"/>
</dbReference>
<evidence type="ECO:0000256" key="7">
    <source>
        <dbReference type="ARBA" id="ARBA00022691"/>
    </source>
</evidence>
<evidence type="ECO:0000256" key="2">
    <source>
        <dbReference type="ARBA" id="ARBA00004123"/>
    </source>
</evidence>
<evidence type="ECO:0000256" key="1">
    <source>
        <dbReference type="ARBA" id="ARBA00001954"/>
    </source>
</evidence>
<evidence type="ECO:0000256" key="3">
    <source>
        <dbReference type="ARBA" id="ARBA00004496"/>
    </source>
</evidence>
<dbReference type="GO" id="GO:0106335">
    <property type="term" value="F:tRNA (5-carboxymethyluridine(34)-5-O)-methyltransferase activity"/>
    <property type="evidence" value="ECO:0007669"/>
    <property type="project" value="TreeGrafter"/>
</dbReference>
<dbReference type="Pfam" id="PF13532">
    <property type="entry name" value="2OG-FeII_Oxy_2"/>
    <property type="match status" value="1"/>
</dbReference>
<dbReference type="GO" id="GO:0030488">
    <property type="term" value="P:tRNA methylation"/>
    <property type="evidence" value="ECO:0007669"/>
    <property type="project" value="TreeGrafter"/>
</dbReference>
<evidence type="ECO:0000313" key="13">
    <source>
        <dbReference type="EMBL" id="CAD7087518.1"/>
    </source>
</evidence>
<dbReference type="InterPro" id="IPR012677">
    <property type="entry name" value="Nucleotide-bd_a/b_plait_sf"/>
</dbReference>
<dbReference type="SUPFAM" id="SSF51197">
    <property type="entry name" value="Clavaminate synthase-like"/>
    <property type="match status" value="1"/>
</dbReference>
<dbReference type="InterPro" id="IPR037151">
    <property type="entry name" value="AlkB-like_sf"/>
</dbReference>
<dbReference type="Gene3D" id="2.60.120.590">
    <property type="entry name" value="Alpha-ketoglutarate-dependent dioxygenase AlkB-like"/>
    <property type="match status" value="1"/>
</dbReference>
<keyword evidence="7" id="KW-0949">S-adenosyl-L-methionine</keyword>
<dbReference type="InterPro" id="IPR027450">
    <property type="entry name" value="AlkB-like"/>
</dbReference>
<dbReference type="CDD" id="cd02440">
    <property type="entry name" value="AdoMet_MTases"/>
    <property type="match status" value="1"/>
</dbReference>
<dbReference type="GO" id="GO:0005634">
    <property type="term" value="C:nucleus"/>
    <property type="evidence" value="ECO:0007669"/>
    <property type="project" value="UniProtKB-SubCell"/>
</dbReference>
<dbReference type="InterPro" id="IPR051422">
    <property type="entry name" value="AlkB_tRNA_MeTrf/Diox"/>
</dbReference>
<evidence type="ECO:0000256" key="9">
    <source>
        <dbReference type="ARBA" id="ARBA00022833"/>
    </source>
</evidence>
<evidence type="ECO:0000256" key="5">
    <source>
        <dbReference type="ARBA" id="ARBA00022603"/>
    </source>
</evidence>
<dbReference type="Gene3D" id="3.30.70.330">
    <property type="match status" value="1"/>
</dbReference>
<accession>A0A7R8YVN6</accession>
<dbReference type="InterPro" id="IPR029063">
    <property type="entry name" value="SAM-dependent_MTases_sf"/>
</dbReference>
<evidence type="ECO:0000256" key="11">
    <source>
        <dbReference type="ARBA" id="ARBA00023242"/>
    </source>
</evidence>
<keyword evidence="6" id="KW-0808">Transferase</keyword>
<keyword evidence="8" id="KW-0479">Metal-binding</keyword>
<sequence length="613" mass="70326">MIDSGKNKNSKIQRKHKRCQAILSRDANVECVSHPTKFIAICNAGLSTGLQKETILEEALKYGRVIDIVMLPNKSYCFINCYNEDDAKNIFDNMHGHAKLGQNETIIYLSYIKEIPEAPNQYNQDLPEGLIIINDFVSADEERILLEAIRMSEEPLENNLLKHRRVKHFGYEFLYGINNVDPEKPLEENIPVECDALWKRLEDKVPDRLALVPDQLTVNIYEPGQGIPPHVDTHSAFLDPIYSLSLESDIVMEFRRSNNNHVPVVLPRRSLLIMSGESRYAWTHGITPRHMDVIPSKEGGGLTIHHRTRRTSFTFRKLRRNRCDCAYPELCDTYAAEQKSNEDKLASVAAKLEEENVHKVYDEIANHFSETRYKPWPKVENFIKSFECGSVVMDVGCGNGKYLSVNPNIIEIGCDRSEGLLQVCSQRKCHVFQCNCLNLPFRDNSVNGCISIAVIHHLATEARRLQAIAEMARVLVSNGRCLIYVWAKNQEFNCEKSSYLHRNRNNRMQNTKSVSNENTQSLSSKSELVDLPVHMNRTQFQEQDVFVPWKLKSSGPKSIETTTEDGGVKKEFLRYYHVFEEGELAQLCARIESIEVECAYYDQGNWCVIFRKK</sequence>
<dbReference type="SUPFAM" id="SSF53335">
    <property type="entry name" value="S-adenosyl-L-methionine-dependent methyltransferases"/>
    <property type="match status" value="1"/>
</dbReference>
<comment type="cofactor">
    <cofactor evidence="1">
        <name>Fe(2+)</name>
        <dbReference type="ChEBI" id="CHEBI:29033"/>
    </cofactor>
</comment>
<dbReference type="Gene3D" id="3.40.50.150">
    <property type="entry name" value="Vaccinia Virus protein VP39"/>
    <property type="match status" value="1"/>
</dbReference>
<keyword evidence="9" id="KW-0862">Zinc</keyword>
<feature type="domain" description="Fe2OG dioxygenase" evidence="12">
    <location>
        <begin position="212"/>
        <end position="319"/>
    </location>
</feature>
<dbReference type="GO" id="GO:0000049">
    <property type="term" value="F:tRNA binding"/>
    <property type="evidence" value="ECO:0007669"/>
    <property type="project" value="TreeGrafter"/>
</dbReference>
<dbReference type="GO" id="GO:0005737">
    <property type="term" value="C:cytoplasm"/>
    <property type="evidence" value="ECO:0007669"/>
    <property type="project" value="UniProtKB-SubCell"/>
</dbReference>
<dbReference type="Pfam" id="PF08241">
    <property type="entry name" value="Methyltransf_11"/>
    <property type="match status" value="1"/>
</dbReference>
<dbReference type="EMBL" id="LR899012">
    <property type="protein sequence ID" value="CAD7087518.1"/>
    <property type="molecule type" value="Genomic_DNA"/>
</dbReference>
<keyword evidence="11" id="KW-0539">Nucleus</keyword>
<dbReference type="InParanoid" id="A0A7R8YVN6"/>
<dbReference type="GO" id="GO:0046872">
    <property type="term" value="F:metal ion binding"/>
    <property type="evidence" value="ECO:0007669"/>
    <property type="project" value="UniProtKB-KW"/>
</dbReference>
<dbReference type="GO" id="GO:0008757">
    <property type="term" value="F:S-adenosylmethionine-dependent methyltransferase activity"/>
    <property type="evidence" value="ECO:0007669"/>
    <property type="project" value="InterPro"/>
</dbReference>
<evidence type="ECO:0000256" key="4">
    <source>
        <dbReference type="ARBA" id="ARBA00022490"/>
    </source>
</evidence>
<dbReference type="CDD" id="cd12431">
    <property type="entry name" value="RRM_ALKBH8"/>
    <property type="match status" value="1"/>
</dbReference>
<reference evidence="13 14" key="1">
    <citation type="submission" date="2020-11" db="EMBL/GenBank/DDBJ databases">
        <authorList>
            <person name="Wallbank WR R."/>
            <person name="Pardo Diaz C."/>
            <person name="Kozak K."/>
            <person name="Martin S."/>
            <person name="Jiggins C."/>
            <person name="Moest M."/>
            <person name="Warren A I."/>
            <person name="Generalovic N T."/>
            <person name="Byers J.R.P. K."/>
            <person name="Montejo-Kovacevich G."/>
            <person name="Yen C E."/>
        </authorList>
    </citation>
    <scope>NUCLEOTIDE SEQUENCE [LARGE SCALE GENOMIC DNA]</scope>
</reference>
<comment type="subcellular location">
    <subcellularLocation>
        <location evidence="3">Cytoplasm</location>
    </subcellularLocation>
    <subcellularLocation>
        <location evidence="2">Nucleus</location>
    </subcellularLocation>
</comment>
<dbReference type="OrthoDB" id="271595at2759"/>
<dbReference type="PANTHER" id="PTHR13069">
    <property type="entry name" value="ALKYLATED DNA REPAIR PROTEIN ALKB HOMOLOG 8"/>
    <property type="match status" value="1"/>
</dbReference>
<keyword evidence="4" id="KW-0963">Cytoplasm</keyword>
<evidence type="ECO:0000256" key="8">
    <source>
        <dbReference type="ARBA" id="ARBA00022723"/>
    </source>
</evidence>
<name>A0A7R8YVN6_HERIL</name>
<dbReference type="PANTHER" id="PTHR13069:SF21">
    <property type="entry name" value="ALKYLATED DNA REPAIR PROTEIN ALKB HOMOLOG 8"/>
    <property type="match status" value="1"/>
</dbReference>
<dbReference type="InterPro" id="IPR013216">
    <property type="entry name" value="Methyltransf_11"/>
</dbReference>
<organism evidence="13 14">
    <name type="scientific">Hermetia illucens</name>
    <name type="common">Black soldier fly</name>
    <dbReference type="NCBI Taxonomy" id="343691"/>
    <lineage>
        <taxon>Eukaryota</taxon>
        <taxon>Metazoa</taxon>
        <taxon>Ecdysozoa</taxon>
        <taxon>Arthropoda</taxon>
        <taxon>Hexapoda</taxon>
        <taxon>Insecta</taxon>
        <taxon>Pterygota</taxon>
        <taxon>Neoptera</taxon>
        <taxon>Endopterygota</taxon>
        <taxon>Diptera</taxon>
        <taxon>Brachycera</taxon>
        <taxon>Stratiomyomorpha</taxon>
        <taxon>Stratiomyidae</taxon>
        <taxon>Hermetiinae</taxon>
        <taxon>Hermetia</taxon>
    </lineage>
</organism>
<dbReference type="OMA" id="KYLGCNP"/>
<dbReference type="FunFam" id="3.30.70.330:FF:000570">
    <property type="entry name" value="ALKylated DNA repair protein AlkB homolog"/>
    <property type="match status" value="1"/>
</dbReference>